<dbReference type="AlphaFoldDB" id="A0AA42QNT3"/>
<evidence type="ECO:0000313" key="1">
    <source>
        <dbReference type="EMBL" id="MDH1437577.1"/>
    </source>
</evidence>
<name>A0AA42QNT3_ACIJO</name>
<accession>A0AA42QNT3</accession>
<dbReference type="Proteomes" id="UP001161567">
    <property type="component" value="Unassembled WGS sequence"/>
</dbReference>
<sequence length="92" mass="10343">MLEPSNDKSFGLNDLTEKGIKLSTKALEVFKEEAQDQNASIQVKLFGDELFTLKFNLEDIYNPDKAFTHLVGATVEVLLNQISLIQTVQNKN</sequence>
<organism evidence="1 2">
    <name type="scientific">Acinetobacter johnsonii</name>
    <dbReference type="NCBI Taxonomy" id="40214"/>
    <lineage>
        <taxon>Bacteria</taxon>
        <taxon>Pseudomonadati</taxon>
        <taxon>Pseudomonadota</taxon>
        <taxon>Gammaproteobacteria</taxon>
        <taxon>Moraxellales</taxon>
        <taxon>Moraxellaceae</taxon>
        <taxon>Acinetobacter</taxon>
    </lineage>
</organism>
<proteinExistence type="predicted"/>
<comment type="caution">
    <text evidence="1">The sequence shown here is derived from an EMBL/GenBank/DDBJ whole genome shotgun (WGS) entry which is preliminary data.</text>
</comment>
<dbReference type="RefSeq" id="WP_201704154.1">
    <property type="nucleotide sequence ID" value="NZ_CP068187.1"/>
</dbReference>
<evidence type="ECO:0000313" key="2">
    <source>
        <dbReference type="Proteomes" id="UP001161567"/>
    </source>
</evidence>
<dbReference type="EMBL" id="JAOCIL010000001">
    <property type="protein sequence ID" value="MDH1437577.1"/>
    <property type="molecule type" value="Genomic_DNA"/>
</dbReference>
<gene>
    <name evidence="1" type="ORF">N5I27_03940</name>
</gene>
<reference evidence="1" key="1">
    <citation type="submission" date="2022-09" db="EMBL/GenBank/DDBJ databases">
        <title>Intensive care unit water sources are persistently colonized with multi-drug resistant bacteria and are the site of extensive horizontal gene transfer of antibiotic resistance genes.</title>
        <authorList>
            <person name="Diorio-Toth L."/>
        </authorList>
    </citation>
    <scope>NUCLEOTIDE SEQUENCE</scope>
    <source>
        <strain evidence="1">GD03725</strain>
    </source>
</reference>
<protein>
    <submittedName>
        <fullName evidence="1">Uncharacterized protein</fullName>
    </submittedName>
</protein>